<feature type="non-terminal residue" evidence="1">
    <location>
        <position position="1"/>
    </location>
</feature>
<evidence type="ECO:0000313" key="1">
    <source>
        <dbReference type="EMBL" id="KKL75498.1"/>
    </source>
</evidence>
<protein>
    <submittedName>
        <fullName evidence="1">Uncharacterized protein</fullName>
    </submittedName>
</protein>
<accession>A0A0F9EN06</accession>
<organism evidence="1">
    <name type="scientific">marine sediment metagenome</name>
    <dbReference type="NCBI Taxonomy" id="412755"/>
    <lineage>
        <taxon>unclassified sequences</taxon>
        <taxon>metagenomes</taxon>
        <taxon>ecological metagenomes</taxon>
    </lineage>
</organism>
<proteinExistence type="predicted"/>
<dbReference type="AlphaFoldDB" id="A0A0F9EN06"/>
<comment type="caution">
    <text evidence="1">The sequence shown here is derived from an EMBL/GenBank/DDBJ whole genome shotgun (WGS) entry which is preliminary data.</text>
</comment>
<name>A0A0F9EN06_9ZZZZ</name>
<dbReference type="EMBL" id="LAZR01024334">
    <property type="protein sequence ID" value="KKL75498.1"/>
    <property type="molecule type" value="Genomic_DNA"/>
</dbReference>
<reference evidence="1" key="1">
    <citation type="journal article" date="2015" name="Nature">
        <title>Complex archaea that bridge the gap between prokaryotes and eukaryotes.</title>
        <authorList>
            <person name="Spang A."/>
            <person name="Saw J.H."/>
            <person name="Jorgensen S.L."/>
            <person name="Zaremba-Niedzwiedzka K."/>
            <person name="Martijn J."/>
            <person name="Lind A.E."/>
            <person name="van Eijk R."/>
            <person name="Schleper C."/>
            <person name="Guy L."/>
            <person name="Ettema T.J."/>
        </authorList>
    </citation>
    <scope>NUCLEOTIDE SEQUENCE</scope>
</reference>
<gene>
    <name evidence="1" type="ORF">LCGC14_2054330</name>
</gene>
<sequence>TPDMSLVVPTLFVSATVKATEGGRMPSRPVTVGTDATELLSYNNSRTSASINNNGSVAMFVGNDEFNLLAEGTPIAAGNGIDIIRALGGEPHIQWFGIVAVTPVDARVLESFGAMPVLLVPPPQFAELSEAD</sequence>